<dbReference type="PANTHER" id="PTHR33768">
    <property type="entry name" value="MIP11318P"/>
    <property type="match status" value="1"/>
</dbReference>
<protein>
    <recommendedName>
        <fullName evidence="4">Cilia- and flagella-associated protein 97</fullName>
    </recommendedName>
</protein>
<feature type="region of interest" description="Disordered" evidence="2">
    <location>
        <begin position="152"/>
        <end position="300"/>
    </location>
</feature>
<dbReference type="EMBL" id="HBIZ01034570">
    <property type="protein sequence ID" value="CAE0769414.1"/>
    <property type="molecule type" value="Transcribed_RNA"/>
</dbReference>
<reference evidence="3" key="1">
    <citation type="submission" date="2021-01" db="EMBL/GenBank/DDBJ databases">
        <authorList>
            <person name="Corre E."/>
            <person name="Pelletier E."/>
            <person name="Niang G."/>
            <person name="Scheremetjew M."/>
            <person name="Finn R."/>
            <person name="Kale V."/>
            <person name="Holt S."/>
            <person name="Cochrane G."/>
            <person name="Meng A."/>
            <person name="Brown T."/>
            <person name="Cohen L."/>
        </authorList>
    </citation>
    <scope>NUCLEOTIDE SEQUENCE</scope>
    <source>
        <strain evidence="3">CCMP645</strain>
    </source>
</reference>
<feature type="compositionally biased region" description="Polar residues" evidence="2">
    <location>
        <begin position="196"/>
        <end position="207"/>
    </location>
</feature>
<feature type="compositionally biased region" description="Gly residues" evidence="2">
    <location>
        <begin position="230"/>
        <end position="240"/>
    </location>
</feature>
<sequence length="338" mass="36770">MPYEPRGMWCSNHICGERELQRRQAIHHARIQQMKPMVDQRDPRRRMNVNSKAARQNEERNAQIFYENSLLLDKLSKILTRPNSAAAQRTPSFPGTEKLHEAYRKQERDRIHRENQALLRRLQYSKPCIDTAAFEEHWQQQANFAAKTRSLQANPNLPQPRPRVPGSNSDILPRRQRPFSTGDMERARRNAFESKSVGTSVKYTSSYKIGDNYSNNGGGDYARGGRHGGDSGGGRGGAGAGAATAGSERRRGSAPSLLHGLGEAPLTIPEEASEAAESIGHDAVQGAEQPDAGSKAAAGAAEAASVRYLTRAEMDARVGAAVEAEGGAGDQAECVGGD</sequence>
<feature type="compositionally biased region" description="Basic and acidic residues" evidence="2">
    <location>
        <begin position="183"/>
        <end position="192"/>
    </location>
</feature>
<evidence type="ECO:0000256" key="1">
    <source>
        <dbReference type="ARBA" id="ARBA00008315"/>
    </source>
</evidence>
<dbReference type="Pfam" id="PF13879">
    <property type="entry name" value="Hmw_CFAP97"/>
    <property type="match status" value="1"/>
</dbReference>
<dbReference type="InterPro" id="IPR029488">
    <property type="entry name" value="Hmw/CFAP97"/>
</dbReference>
<accession>A0A7S4BL49</accession>
<gene>
    <name evidence="3" type="ORF">PCAR00345_LOCUS22026</name>
</gene>
<proteinExistence type="inferred from homology"/>
<organism evidence="3">
    <name type="scientific">Chrysotila carterae</name>
    <name type="common">Marine alga</name>
    <name type="synonym">Syracosphaera carterae</name>
    <dbReference type="NCBI Taxonomy" id="13221"/>
    <lineage>
        <taxon>Eukaryota</taxon>
        <taxon>Haptista</taxon>
        <taxon>Haptophyta</taxon>
        <taxon>Prymnesiophyceae</taxon>
        <taxon>Isochrysidales</taxon>
        <taxon>Isochrysidaceae</taxon>
        <taxon>Chrysotila</taxon>
    </lineage>
</organism>
<evidence type="ECO:0008006" key="4">
    <source>
        <dbReference type="Google" id="ProtNLM"/>
    </source>
</evidence>
<evidence type="ECO:0000313" key="3">
    <source>
        <dbReference type="EMBL" id="CAE0769414.1"/>
    </source>
</evidence>
<dbReference type="PANTHER" id="PTHR33768:SF3">
    <property type="entry name" value="MIP11318P"/>
    <property type="match status" value="1"/>
</dbReference>
<evidence type="ECO:0000256" key="2">
    <source>
        <dbReference type="SAM" id="MobiDB-lite"/>
    </source>
</evidence>
<comment type="similarity">
    <text evidence="1">Belongs to the CFAP97 family.</text>
</comment>
<dbReference type="InterPro" id="IPR038792">
    <property type="entry name" value="CFAP97D1/2"/>
</dbReference>
<dbReference type="AlphaFoldDB" id="A0A7S4BL49"/>
<name>A0A7S4BL49_CHRCT</name>